<dbReference type="OrthoDB" id="6293260at2"/>
<dbReference type="PANTHER" id="PTHR43792:SF1">
    <property type="entry name" value="N-ACETYLTRANSFERASE DOMAIN-CONTAINING PROTEIN"/>
    <property type="match status" value="1"/>
</dbReference>
<organism evidence="2 3">
    <name type="scientific">Pyruvatibacter mobilis</name>
    <dbReference type="NCBI Taxonomy" id="1712261"/>
    <lineage>
        <taxon>Bacteria</taxon>
        <taxon>Pseudomonadati</taxon>
        <taxon>Pseudomonadota</taxon>
        <taxon>Alphaproteobacteria</taxon>
        <taxon>Hyphomicrobiales</taxon>
        <taxon>Parvibaculaceae</taxon>
        <taxon>Pyruvatibacter</taxon>
    </lineage>
</organism>
<dbReference type="SUPFAM" id="SSF55729">
    <property type="entry name" value="Acyl-CoA N-acyltransferases (Nat)"/>
    <property type="match status" value="1"/>
</dbReference>
<evidence type="ECO:0000313" key="3">
    <source>
        <dbReference type="Proteomes" id="UP000470384"/>
    </source>
</evidence>
<evidence type="ECO:0000259" key="1">
    <source>
        <dbReference type="PROSITE" id="PS51186"/>
    </source>
</evidence>
<feature type="domain" description="N-acetyltransferase" evidence="1">
    <location>
        <begin position="27"/>
        <end position="188"/>
    </location>
</feature>
<dbReference type="InterPro" id="IPR016181">
    <property type="entry name" value="Acyl_CoA_acyltransferase"/>
</dbReference>
<name>A0A845QFL5_9HYPH</name>
<proteinExistence type="predicted"/>
<dbReference type="Gene3D" id="3.40.630.30">
    <property type="match status" value="1"/>
</dbReference>
<gene>
    <name evidence="2" type="ORF">GTQ45_14115</name>
</gene>
<keyword evidence="3" id="KW-1185">Reference proteome</keyword>
<comment type="caution">
    <text evidence="2">The sequence shown here is derived from an EMBL/GenBank/DDBJ whole genome shotgun (WGS) entry which is preliminary data.</text>
</comment>
<dbReference type="InterPro" id="IPR000182">
    <property type="entry name" value="GNAT_dom"/>
</dbReference>
<evidence type="ECO:0000313" key="2">
    <source>
        <dbReference type="EMBL" id="NBG96870.1"/>
    </source>
</evidence>
<dbReference type="PANTHER" id="PTHR43792">
    <property type="entry name" value="GNAT FAMILY, PUTATIVE (AFU_ORTHOLOGUE AFUA_3G00765)-RELATED-RELATED"/>
    <property type="match status" value="1"/>
</dbReference>
<dbReference type="AlphaFoldDB" id="A0A845QFL5"/>
<dbReference type="InterPro" id="IPR051531">
    <property type="entry name" value="N-acetyltransferase"/>
</dbReference>
<dbReference type="Proteomes" id="UP000470384">
    <property type="component" value="Unassembled WGS sequence"/>
</dbReference>
<dbReference type="RefSeq" id="WP_160588874.1">
    <property type="nucleotide sequence ID" value="NZ_BMHN01000001.1"/>
</dbReference>
<accession>A0A845QFL5</accession>
<keyword evidence="2" id="KW-0808">Transferase</keyword>
<dbReference type="GO" id="GO:0016747">
    <property type="term" value="F:acyltransferase activity, transferring groups other than amino-acyl groups"/>
    <property type="evidence" value="ECO:0007669"/>
    <property type="project" value="InterPro"/>
</dbReference>
<dbReference type="Pfam" id="PF13302">
    <property type="entry name" value="Acetyltransf_3"/>
    <property type="match status" value="1"/>
</dbReference>
<dbReference type="EMBL" id="WXYQ01000012">
    <property type="protein sequence ID" value="NBG96870.1"/>
    <property type="molecule type" value="Genomic_DNA"/>
</dbReference>
<protein>
    <submittedName>
        <fullName evidence="2">GNAT family N-acetyltransferase</fullName>
    </submittedName>
</protein>
<reference evidence="2 3" key="1">
    <citation type="journal article" date="2016" name="Int. J. Syst. Evol. Microbiol.">
        <title>Pyruvatibacter mobilis gen. nov., sp. nov., a marine bacterium from the culture broth of Picochlorum sp. 122.</title>
        <authorList>
            <person name="Wang G."/>
            <person name="Tang M."/>
            <person name="Wu H."/>
            <person name="Dai S."/>
            <person name="Li T."/>
            <person name="Chen C."/>
            <person name="He H."/>
            <person name="Fan J."/>
            <person name="Xiang W."/>
            <person name="Li X."/>
        </authorList>
    </citation>
    <scope>NUCLEOTIDE SEQUENCE [LARGE SCALE GENOMIC DNA]</scope>
    <source>
        <strain evidence="2 3">GYP-11</strain>
    </source>
</reference>
<sequence length="196" mass="22015">MQVTIGSNLMDGKPGDDVMPQLATKRMDLRPFQGEDWKDLARINGDARAMDTLSADGKPLTDDAIRARTQAHAAHWDAHGFGLWYVTDRASGSFCAYAGLRFVVLDGRPVIELAYAVVPDFWQQGRARELARTTLDEAFARLALEEAWCFTLTRNTASRRTMEGAGFQYSHDGDRVGLPHVFYTLTRARWQETCEV</sequence>
<dbReference type="GeneID" id="300654286"/>
<dbReference type="PROSITE" id="PS51186">
    <property type="entry name" value="GNAT"/>
    <property type="match status" value="1"/>
</dbReference>